<organism evidence="2 3">
    <name type="scientific">Trichomonas vaginalis (strain ATCC PRA-98 / G3)</name>
    <dbReference type="NCBI Taxonomy" id="412133"/>
    <lineage>
        <taxon>Eukaryota</taxon>
        <taxon>Metamonada</taxon>
        <taxon>Parabasalia</taxon>
        <taxon>Trichomonadida</taxon>
        <taxon>Trichomonadidae</taxon>
        <taxon>Trichomonas</taxon>
    </lineage>
</organism>
<feature type="transmembrane region" description="Helical" evidence="1">
    <location>
        <begin position="7"/>
        <end position="28"/>
    </location>
</feature>
<sequence>MNIKITRYIFAGSIFLFGIVLLILSVIFERPKVENDEAQTVEYLDDFQFNAKLNKCVQDAQKSIYIICKNLTASPELKKNLEAAIKRNVKLNIIAEYCSPIDGYTPPKQDFSKSYENGISSSLIIFDSDKALIPSMELSHQNSQTALYFEKAPSLINDLRNFYNLGEYYGSGKDNDRVWPDKLLVHYNYYQPHKFNLDGGIGNLSFAQSGTKIPPVRDSHYQPFKDVINSSDEQEILVSTQRFIQNQSHTPHFTLQNQLIKCAARNNNTKIKILVSIHDLDINFNQTLRWVSSVCSMKNIAARITSEKHIPSYVVVGNHSFIFSSYPLSDILFDNSYGFTVIGRNFSKIADAMRKEFYKVYDKSENFTCWLDRIWDDIKINHSDTCLF</sequence>
<dbReference type="RefSeq" id="XP_001319641.1">
    <property type="nucleotide sequence ID" value="XM_001319606.1"/>
</dbReference>
<protein>
    <submittedName>
        <fullName evidence="2">Uncharacterized protein</fullName>
    </submittedName>
</protein>
<dbReference type="VEuPathDB" id="TrichDB:TVAG_419600"/>
<dbReference type="CDD" id="cd09124">
    <property type="entry name" value="PLDc_like_TrmB_middle"/>
    <property type="match status" value="1"/>
</dbReference>
<proteinExistence type="predicted"/>
<accession>A2EIT4</accession>
<evidence type="ECO:0000313" key="2">
    <source>
        <dbReference type="EMBL" id="EAY07418.1"/>
    </source>
</evidence>
<keyword evidence="1" id="KW-0472">Membrane</keyword>
<dbReference type="InParanoid" id="A2EIT4"/>
<keyword evidence="1" id="KW-1133">Transmembrane helix</keyword>
<reference evidence="2" key="2">
    <citation type="journal article" date="2007" name="Science">
        <title>Draft genome sequence of the sexually transmitted pathogen Trichomonas vaginalis.</title>
        <authorList>
            <person name="Carlton J.M."/>
            <person name="Hirt R.P."/>
            <person name="Silva J.C."/>
            <person name="Delcher A.L."/>
            <person name="Schatz M."/>
            <person name="Zhao Q."/>
            <person name="Wortman J.R."/>
            <person name="Bidwell S.L."/>
            <person name="Alsmark U.C.M."/>
            <person name="Besteiro S."/>
            <person name="Sicheritz-Ponten T."/>
            <person name="Noel C.J."/>
            <person name="Dacks J.B."/>
            <person name="Foster P.G."/>
            <person name="Simillion C."/>
            <person name="Van de Peer Y."/>
            <person name="Miranda-Saavedra D."/>
            <person name="Barton G.J."/>
            <person name="Westrop G.D."/>
            <person name="Mueller S."/>
            <person name="Dessi D."/>
            <person name="Fiori P.L."/>
            <person name="Ren Q."/>
            <person name="Paulsen I."/>
            <person name="Zhang H."/>
            <person name="Bastida-Corcuera F.D."/>
            <person name="Simoes-Barbosa A."/>
            <person name="Brown M.T."/>
            <person name="Hayes R.D."/>
            <person name="Mukherjee M."/>
            <person name="Okumura C.Y."/>
            <person name="Schneider R."/>
            <person name="Smith A.J."/>
            <person name="Vanacova S."/>
            <person name="Villalvazo M."/>
            <person name="Haas B.J."/>
            <person name="Pertea M."/>
            <person name="Feldblyum T.V."/>
            <person name="Utterback T.R."/>
            <person name="Shu C.L."/>
            <person name="Osoegawa K."/>
            <person name="de Jong P.J."/>
            <person name="Hrdy I."/>
            <person name="Horvathova L."/>
            <person name="Zubacova Z."/>
            <person name="Dolezal P."/>
            <person name="Malik S.B."/>
            <person name="Logsdon J.M. Jr."/>
            <person name="Henze K."/>
            <person name="Gupta A."/>
            <person name="Wang C.C."/>
            <person name="Dunne R.L."/>
            <person name="Upcroft J.A."/>
            <person name="Upcroft P."/>
            <person name="White O."/>
            <person name="Salzberg S.L."/>
            <person name="Tang P."/>
            <person name="Chiu C.-H."/>
            <person name="Lee Y.-S."/>
            <person name="Embley T.M."/>
            <person name="Coombs G.H."/>
            <person name="Mottram J.C."/>
            <person name="Tachezy J."/>
            <person name="Fraser-Liggett C.M."/>
            <person name="Johnson P.J."/>
        </authorList>
    </citation>
    <scope>NUCLEOTIDE SEQUENCE [LARGE SCALE GENOMIC DNA]</scope>
    <source>
        <strain evidence="2">G3</strain>
    </source>
</reference>
<dbReference type="EMBL" id="DS113400">
    <property type="protein sequence ID" value="EAY07418.1"/>
    <property type="molecule type" value="Genomic_DNA"/>
</dbReference>
<dbReference type="VEuPathDB" id="TrichDB:TVAGG3_0913840"/>
<keyword evidence="3" id="KW-1185">Reference proteome</keyword>
<keyword evidence="1" id="KW-0812">Transmembrane</keyword>
<gene>
    <name evidence="2" type="ORF">TVAG_419600</name>
</gene>
<reference evidence="2" key="1">
    <citation type="submission" date="2006-10" db="EMBL/GenBank/DDBJ databases">
        <authorList>
            <person name="Amadeo P."/>
            <person name="Zhao Q."/>
            <person name="Wortman J."/>
            <person name="Fraser-Liggett C."/>
            <person name="Carlton J."/>
        </authorList>
    </citation>
    <scope>NUCLEOTIDE SEQUENCE</scope>
    <source>
        <strain evidence="2">G3</strain>
    </source>
</reference>
<dbReference type="KEGG" id="tva:4765308"/>
<dbReference type="Proteomes" id="UP000001542">
    <property type="component" value="Unassembled WGS sequence"/>
</dbReference>
<name>A2EIT4_TRIV3</name>
<evidence type="ECO:0000313" key="3">
    <source>
        <dbReference type="Proteomes" id="UP000001542"/>
    </source>
</evidence>
<dbReference type="AlphaFoldDB" id="A2EIT4"/>
<evidence type="ECO:0000256" key="1">
    <source>
        <dbReference type="SAM" id="Phobius"/>
    </source>
</evidence>
<dbReference type="SMR" id="A2EIT4"/>